<accession>A0A0C9XLE1</accession>
<dbReference type="OrthoDB" id="24630at2759"/>
<organism evidence="2 3">
    <name type="scientific">Laccaria amethystina LaAM-08-1</name>
    <dbReference type="NCBI Taxonomy" id="1095629"/>
    <lineage>
        <taxon>Eukaryota</taxon>
        <taxon>Fungi</taxon>
        <taxon>Dikarya</taxon>
        <taxon>Basidiomycota</taxon>
        <taxon>Agaricomycotina</taxon>
        <taxon>Agaricomycetes</taxon>
        <taxon>Agaricomycetidae</taxon>
        <taxon>Agaricales</taxon>
        <taxon>Agaricineae</taxon>
        <taxon>Hydnangiaceae</taxon>
        <taxon>Laccaria</taxon>
    </lineage>
</organism>
<gene>
    <name evidence="2" type="ORF">K443DRAFT_10264</name>
</gene>
<feature type="compositionally biased region" description="Polar residues" evidence="1">
    <location>
        <begin position="158"/>
        <end position="180"/>
    </location>
</feature>
<protein>
    <submittedName>
        <fullName evidence="2">Uncharacterized protein</fullName>
    </submittedName>
</protein>
<evidence type="ECO:0000313" key="2">
    <source>
        <dbReference type="EMBL" id="KIJ96952.1"/>
    </source>
</evidence>
<dbReference type="HOGENOM" id="CLU_1496447_0_0_1"/>
<name>A0A0C9XLE1_9AGAR</name>
<proteinExistence type="predicted"/>
<reference evidence="3" key="2">
    <citation type="submission" date="2015-01" db="EMBL/GenBank/DDBJ databases">
        <title>Evolutionary Origins and Diversification of the Mycorrhizal Mutualists.</title>
        <authorList>
            <consortium name="DOE Joint Genome Institute"/>
            <consortium name="Mycorrhizal Genomics Consortium"/>
            <person name="Kohler A."/>
            <person name="Kuo A."/>
            <person name="Nagy L.G."/>
            <person name="Floudas D."/>
            <person name="Copeland A."/>
            <person name="Barry K.W."/>
            <person name="Cichocki N."/>
            <person name="Veneault-Fourrey C."/>
            <person name="LaButti K."/>
            <person name="Lindquist E.A."/>
            <person name="Lipzen A."/>
            <person name="Lundell T."/>
            <person name="Morin E."/>
            <person name="Murat C."/>
            <person name="Riley R."/>
            <person name="Ohm R."/>
            <person name="Sun H."/>
            <person name="Tunlid A."/>
            <person name="Henrissat B."/>
            <person name="Grigoriev I.V."/>
            <person name="Hibbett D.S."/>
            <person name="Martin F."/>
        </authorList>
    </citation>
    <scope>NUCLEOTIDE SEQUENCE [LARGE SCALE GENOMIC DNA]</scope>
    <source>
        <strain evidence="3">LaAM-08-1</strain>
    </source>
</reference>
<dbReference type="EMBL" id="KN838706">
    <property type="protein sequence ID" value="KIJ96952.1"/>
    <property type="molecule type" value="Genomic_DNA"/>
</dbReference>
<reference evidence="2 3" key="1">
    <citation type="submission" date="2014-04" db="EMBL/GenBank/DDBJ databases">
        <authorList>
            <consortium name="DOE Joint Genome Institute"/>
            <person name="Kuo A."/>
            <person name="Kohler A."/>
            <person name="Nagy L.G."/>
            <person name="Floudas D."/>
            <person name="Copeland A."/>
            <person name="Barry K.W."/>
            <person name="Cichocki N."/>
            <person name="Veneault-Fourrey C."/>
            <person name="LaButti K."/>
            <person name="Lindquist E.A."/>
            <person name="Lipzen A."/>
            <person name="Lundell T."/>
            <person name="Morin E."/>
            <person name="Murat C."/>
            <person name="Sun H."/>
            <person name="Tunlid A."/>
            <person name="Henrissat B."/>
            <person name="Grigoriev I.V."/>
            <person name="Hibbett D.S."/>
            <person name="Martin F."/>
            <person name="Nordberg H.P."/>
            <person name="Cantor M.N."/>
            <person name="Hua S.X."/>
        </authorList>
    </citation>
    <scope>NUCLEOTIDE SEQUENCE [LARGE SCALE GENOMIC DNA]</scope>
    <source>
        <strain evidence="2 3">LaAM-08-1</strain>
    </source>
</reference>
<dbReference type="Proteomes" id="UP000054477">
    <property type="component" value="Unassembled WGS sequence"/>
</dbReference>
<dbReference type="AlphaFoldDB" id="A0A0C9XLE1"/>
<evidence type="ECO:0000256" key="1">
    <source>
        <dbReference type="SAM" id="MobiDB-lite"/>
    </source>
</evidence>
<feature type="region of interest" description="Disordered" evidence="1">
    <location>
        <begin position="143"/>
        <end position="180"/>
    </location>
</feature>
<sequence>MEKKSVSREKQAVPSGWTSFVEIENTGKLGIGAGFVVKKANVKIGGEGAKVAGRWWDYIVCSAVSFLRSPEEMDAFSFARAAGVGGPPQSDLQRAVTINILTSHLADPRRHLPYNTFSSRWNCVLDLAAHKAQALDAMKSGRLRPHRRAPASPFPVFATNSASSRTHSTGSGTPTYNSPT</sequence>
<keyword evidence="3" id="KW-1185">Reference proteome</keyword>
<dbReference type="STRING" id="1095629.A0A0C9XLE1"/>
<evidence type="ECO:0000313" key="3">
    <source>
        <dbReference type="Proteomes" id="UP000054477"/>
    </source>
</evidence>